<dbReference type="Proteomes" id="UP000607653">
    <property type="component" value="Unassembled WGS sequence"/>
</dbReference>
<proteinExistence type="predicted"/>
<name>A0A822XH04_NELNU</name>
<sequence length="57" mass="6199">MVPGIDLLGCAVDRCSCSCFLTNGASVSPMLLTFVLSQFQKKAPSFEIKTLTKKMIE</sequence>
<organism evidence="1 2">
    <name type="scientific">Nelumbo nucifera</name>
    <name type="common">Sacred lotus</name>
    <dbReference type="NCBI Taxonomy" id="4432"/>
    <lineage>
        <taxon>Eukaryota</taxon>
        <taxon>Viridiplantae</taxon>
        <taxon>Streptophyta</taxon>
        <taxon>Embryophyta</taxon>
        <taxon>Tracheophyta</taxon>
        <taxon>Spermatophyta</taxon>
        <taxon>Magnoliopsida</taxon>
        <taxon>Proteales</taxon>
        <taxon>Nelumbonaceae</taxon>
        <taxon>Nelumbo</taxon>
    </lineage>
</organism>
<comment type="caution">
    <text evidence="1">The sequence shown here is derived from an EMBL/GenBank/DDBJ whole genome shotgun (WGS) entry which is preliminary data.</text>
</comment>
<dbReference type="EMBL" id="DUZY01000001">
    <property type="protein sequence ID" value="DAD18286.1"/>
    <property type="molecule type" value="Genomic_DNA"/>
</dbReference>
<evidence type="ECO:0000313" key="2">
    <source>
        <dbReference type="Proteomes" id="UP000607653"/>
    </source>
</evidence>
<keyword evidence="2" id="KW-1185">Reference proteome</keyword>
<evidence type="ECO:0000313" key="1">
    <source>
        <dbReference type="EMBL" id="DAD18286.1"/>
    </source>
</evidence>
<accession>A0A822XH04</accession>
<dbReference type="AlphaFoldDB" id="A0A822XH04"/>
<gene>
    <name evidence="1" type="ORF">HUJ06_019749</name>
</gene>
<protein>
    <submittedName>
        <fullName evidence="1">Uncharacterized protein</fullName>
    </submittedName>
</protein>
<reference evidence="1 2" key="1">
    <citation type="journal article" date="2020" name="Mol. Biol. Evol.">
        <title>Distinct Expression and Methylation Patterns for Genes with Different Fates following a Single Whole-Genome Duplication in Flowering Plants.</title>
        <authorList>
            <person name="Shi T."/>
            <person name="Rahmani R.S."/>
            <person name="Gugger P.F."/>
            <person name="Wang M."/>
            <person name="Li H."/>
            <person name="Zhang Y."/>
            <person name="Li Z."/>
            <person name="Wang Q."/>
            <person name="Van de Peer Y."/>
            <person name="Marchal K."/>
            <person name="Chen J."/>
        </authorList>
    </citation>
    <scope>NUCLEOTIDE SEQUENCE [LARGE SCALE GENOMIC DNA]</scope>
    <source>
        <tissue evidence="1">Leaf</tissue>
    </source>
</reference>